<comment type="caution">
    <text evidence="2">The sequence shown here is derived from an EMBL/GenBank/DDBJ whole genome shotgun (WGS) entry which is preliminary data.</text>
</comment>
<dbReference type="Proteomes" id="UP000186607">
    <property type="component" value="Unassembled WGS sequence"/>
</dbReference>
<dbReference type="RefSeq" id="WP_075834768.1">
    <property type="nucleotide sequence ID" value="NZ_MSTI01000126.1"/>
</dbReference>
<sequence>MTISYPRKTPQVRESFNTAATKQVSQQATETSNVRPASTSLLTNRMDSMSFRMGRLSCTGLE</sequence>
<reference evidence="2 3" key="1">
    <citation type="submission" date="2017-01" db="EMBL/GenBank/DDBJ databases">
        <title>Genome Analysis of Deinococcus marmoris KOPRI26562.</title>
        <authorList>
            <person name="Kim J.H."/>
            <person name="Oh H.-M."/>
        </authorList>
    </citation>
    <scope>NUCLEOTIDE SEQUENCE [LARGE SCALE GENOMIC DNA]</scope>
    <source>
        <strain evidence="2 3">KOPRI26562</strain>
    </source>
</reference>
<evidence type="ECO:0000313" key="3">
    <source>
        <dbReference type="Proteomes" id="UP000186607"/>
    </source>
</evidence>
<feature type="compositionally biased region" description="Polar residues" evidence="1">
    <location>
        <begin position="12"/>
        <end position="46"/>
    </location>
</feature>
<evidence type="ECO:0000256" key="1">
    <source>
        <dbReference type="SAM" id="MobiDB-lite"/>
    </source>
</evidence>
<protein>
    <submittedName>
        <fullName evidence="2">Uncharacterized protein</fullName>
    </submittedName>
</protein>
<dbReference type="EMBL" id="MSTI01000126">
    <property type="protein sequence ID" value="OLV16816.1"/>
    <property type="molecule type" value="Genomic_DNA"/>
</dbReference>
<keyword evidence="3" id="KW-1185">Reference proteome</keyword>
<proteinExistence type="predicted"/>
<accession>A0A1U7NV81</accession>
<evidence type="ECO:0000313" key="2">
    <source>
        <dbReference type="EMBL" id="OLV16816.1"/>
    </source>
</evidence>
<dbReference type="OrthoDB" id="72776at2"/>
<feature type="region of interest" description="Disordered" evidence="1">
    <location>
        <begin position="1"/>
        <end position="46"/>
    </location>
</feature>
<name>A0A1U7NV81_9DEIO</name>
<dbReference type="AlphaFoldDB" id="A0A1U7NV81"/>
<gene>
    <name evidence="2" type="ORF">BOO71_0010657</name>
</gene>
<organism evidence="2 3">
    <name type="scientific">Deinococcus marmoris</name>
    <dbReference type="NCBI Taxonomy" id="249408"/>
    <lineage>
        <taxon>Bacteria</taxon>
        <taxon>Thermotogati</taxon>
        <taxon>Deinococcota</taxon>
        <taxon>Deinococci</taxon>
        <taxon>Deinococcales</taxon>
        <taxon>Deinococcaceae</taxon>
        <taxon>Deinococcus</taxon>
    </lineage>
</organism>